<dbReference type="Pfam" id="PF18780">
    <property type="entry name" value="HNH_repeat"/>
    <property type="match status" value="1"/>
</dbReference>
<organism evidence="1 2">
    <name type="scientific">Candidatus Nomurabacteria bacterium GWB1_40_6</name>
    <dbReference type="NCBI Taxonomy" id="1801727"/>
    <lineage>
        <taxon>Bacteria</taxon>
        <taxon>Candidatus Nomuraibacteriota</taxon>
    </lineage>
</organism>
<dbReference type="InterPro" id="IPR041025">
    <property type="entry name" value="HNH_repeat"/>
</dbReference>
<sequence length="256" mass="30226">MNTKIVHRRGIKYPSKIRLKAKALRRDGLTHREIQEKLNIGLGTVAGWTKGITLTFEQRKLMWARKNKRIWTNKRRFKQGELARINLSRYWKQPYSKKILLSNIREFYSTNGRIPLKREFGSLRVYRTYFGSWNNAIRAAGFVPNMVLFSKKFIAKDGHICDSFAEKIIDDWLSKRKIRHERNTPYKNTRMTSDFSLGNIRIEYFGLAGENKSYDAIITRKRKFCCEAKLKLIELYPSDLFSNHLSKLINLKSLKV</sequence>
<evidence type="ECO:0000313" key="2">
    <source>
        <dbReference type="Proteomes" id="UP000176484"/>
    </source>
</evidence>
<gene>
    <name evidence="1" type="ORF">A2121_02380</name>
</gene>
<dbReference type="EMBL" id="MFTD01000020">
    <property type="protein sequence ID" value="OGI46448.1"/>
    <property type="molecule type" value="Genomic_DNA"/>
</dbReference>
<protein>
    <submittedName>
        <fullName evidence="1">Uncharacterized protein</fullName>
    </submittedName>
</protein>
<evidence type="ECO:0000313" key="1">
    <source>
        <dbReference type="EMBL" id="OGI46448.1"/>
    </source>
</evidence>
<accession>A0A1F6TMU9</accession>
<name>A0A1F6TMU9_9BACT</name>
<dbReference type="AlphaFoldDB" id="A0A1F6TMU9"/>
<reference evidence="1 2" key="1">
    <citation type="journal article" date="2016" name="Nat. Commun.">
        <title>Thousands of microbial genomes shed light on interconnected biogeochemical processes in an aquifer system.</title>
        <authorList>
            <person name="Anantharaman K."/>
            <person name="Brown C.T."/>
            <person name="Hug L.A."/>
            <person name="Sharon I."/>
            <person name="Castelle C.J."/>
            <person name="Probst A.J."/>
            <person name="Thomas B.C."/>
            <person name="Singh A."/>
            <person name="Wilkins M.J."/>
            <person name="Karaoz U."/>
            <person name="Brodie E.L."/>
            <person name="Williams K.H."/>
            <person name="Hubbard S.S."/>
            <person name="Banfield J.F."/>
        </authorList>
    </citation>
    <scope>NUCLEOTIDE SEQUENCE [LARGE SCALE GENOMIC DNA]</scope>
</reference>
<proteinExistence type="predicted"/>
<comment type="caution">
    <text evidence="1">The sequence shown here is derived from an EMBL/GenBank/DDBJ whole genome shotgun (WGS) entry which is preliminary data.</text>
</comment>
<dbReference type="Proteomes" id="UP000176484">
    <property type="component" value="Unassembled WGS sequence"/>
</dbReference>